<keyword evidence="2" id="KW-1185">Reference proteome</keyword>
<organism evidence="1 2">
    <name type="scientific">Eumeta variegata</name>
    <name type="common">Bagworm moth</name>
    <name type="synonym">Eumeta japonica</name>
    <dbReference type="NCBI Taxonomy" id="151549"/>
    <lineage>
        <taxon>Eukaryota</taxon>
        <taxon>Metazoa</taxon>
        <taxon>Ecdysozoa</taxon>
        <taxon>Arthropoda</taxon>
        <taxon>Hexapoda</taxon>
        <taxon>Insecta</taxon>
        <taxon>Pterygota</taxon>
        <taxon>Neoptera</taxon>
        <taxon>Endopterygota</taxon>
        <taxon>Lepidoptera</taxon>
        <taxon>Glossata</taxon>
        <taxon>Ditrysia</taxon>
        <taxon>Tineoidea</taxon>
        <taxon>Psychidae</taxon>
        <taxon>Oiketicinae</taxon>
        <taxon>Eumeta</taxon>
    </lineage>
</organism>
<accession>A0A4C1XQ60</accession>
<evidence type="ECO:0000313" key="2">
    <source>
        <dbReference type="Proteomes" id="UP000299102"/>
    </source>
</evidence>
<dbReference type="Proteomes" id="UP000299102">
    <property type="component" value="Unassembled WGS sequence"/>
</dbReference>
<comment type="caution">
    <text evidence="1">The sequence shown here is derived from an EMBL/GenBank/DDBJ whole genome shotgun (WGS) entry which is preliminary data.</text>
</comment>
<name>A0A4C1XQ60_EUMVA</name>
<proteinExistence type="predicted"/>
<gene>
    <name evidence="1" type="ORF">EVAR_59870_1</name>
</gene>
<protein>
    <submittedName>
        <fullName evidence="1">Uncharacterized protein</fullName>
    </submittedName>
</protein>
<reference evidence="1 2" key="1">
    <citation type="journal article" date="2019" name="Commun. Biol.">
        <title>The bagworm genome reveals a unique fibroin gene that provides high tensile strength.</title>
        <authorList>
            <person name="Kono N."/>
            <person name="Nakamura H."/>
            <person name="Ohtoshi R."/>
            <person name="Tomita M."/>
            <person name="Numata K."/>
            <person name="Arakawa K."/>
        </authorList>
    </citation>
    <scope>NUCLEOTIDE SEQUENCE [LARGE SCALE GENOMIC DNA]</scope>
</reference>
<sequence length="125" mass="13795">MYHDERNEMLGLSSIPASVVEQPFTWTRVRIGPEPLVYLRGGGESCRLSGAAAAAMPDRRERYARPHVSFDGRQTANNPSALYRLFAVRSKAGRTMRRRRPVRPLDVTAAGGPVAGSICLRRSKG</sequence>
<evidence type="ECO:0000313" key="1">
    <source>
        <dbReference type="EMBL" id="GBP64704.1"/>
    </source>
</evidence>
<dbReference type="AlphaFoldDB" id="A0A4C1XQ60"/>
<dbReference type="EMBL" id="BGZK01000906">
    <property type="protein sequence ID" value="GBP64704.1"/>
    <property type="molecule type" value="Genomic_DNA"/>
</dbReference>